<gene>
    <name evidence="14" type="ORF">A7Q10_02415</name>
</gene>
<proteinExistence type="inferred from homology"/>
<keyword evidence="6" id="KW-1015">Disulfide bond</keyword>
<feature type="active site" description="Proton acceptor" evidence="8">
    <location>
        <position position="447"/>
    </location>
</feature>
<dbReference type="InterPro" id="IPR036188">
    <property type="entry name" value="FAD/NAD-bd_sf"/>
</dbReference>
<feature type="binding site" evidence="9">
    <location>
        <position position="206"/>
    </location>
    <ligand>
        <name>NAD(+)</name>
        <dbReference type="ChEBI" id="CHEBI:57540"/>
    </ligand>
</feature>
<feature type="disulfide bond" description="Redox-active" evidence="10">
    <location>
        <begin position="45"/>
        <end position="50"/>
    </location>
</feature>
<reference evidence="14 15" key="1">
    <citation type="submission" date="2016-05" db="EMBL/GenBank/DDBJ databases">
        <title>Diversity and Homogeneity among Thermoacidophilic Verrucomicrobia Methanotrophs Linked with Geographical Origin.</title>
        <authorList>
            <person name="Erikstad H.-A."/>
            <person name="Smestad N.B."/>
            <person name="Ceballos R.M."/>
            <person name="Birkeland N.-K."/>
        </authorList>
    </citation>
    <scope>NUCLEOTIDE SEQUENCE [LARGE SCALE GENOMIC DNA]</scope>
    <source>
        <strain evidence="14 15">Phi</strain>
    </source>
</reference>
<keyword evidence="9" id="KW-0547">Nucleotide-binding</keyword>
<dbReference type="InterPro" id="IPR001100">
    <property type="entry name" value="Pyr_nuc-diS_OxRdtase"/>
</dbReference>
<evidence type="ECO:0000256" key="1">
    <source>
        <dbReference type="ARBA" id="ARBA00007532"/>
    </source>
</evidence>
<keyword evidence="7 11" id="KW-0676">Redox-active center</keyword>
<feature type="domain" description="Pyridine nucleotide-disulphide oxidoreductase dimerisation" evidence="12">
    <location>
        <begin position="348"/>
        <end position="457"/>
    </location>
</feature>
<dbReference type="InterPro" id="IPR012999">
    <property type="entry name" value="Pyr_OxRdtase_I_AS"/>
</dbReference>
<dbReference type="NCBIfam" id="NF004943">
    <property type="entry name" value="PRK06292.2-1"/>
    <property type="match status" value="1"/>
</dbReference>
<feature type="binding site" evidence="9">
    <location>
        <begin position="183"/>
        <end position="190"/>
    </location>
    <ligand>
        <name>NAD(+)</name>
        <dbReference type="ChEBI" id="CHEBI:57540"/>
    </ligand>
</feature>
<evidence type="ECO:0000313" key="14">
    <source>
        <dbReference type="EMBL" id="TFE66204.1"/>
    </source>
</evidence>
<evidence type="ECO:0000256" key="10">
    <source>
        <dbReference type="PIRSR" id="PIRSR000350-4"/>
    </source>
</evidence>
<dbReference type="FunFam" id="3.30.390.30:FF:000001">
    <property type="entry name" value="Dihydrolipoyl dehydrogenase"/>
    <property type="match status" value="1"/>
</dbReference>
<dbReference type="PRINTS" id="PR00368">
    <property type="entry name" value="FADPNR"/>
</dbReference>
<evidence type="ECO:0000256" key="7">
    <source>
        <dbReference type="ARBA" id="ARBA00023284"/>
    </source>
</evidence>
<dbReference type="InterPro" id="IPR016156">
    <property type="entry name" value="FAD/NAD-linked_Rdtase_dimer_sf"/>
</dbReference>
<evidence type="ECO:0000256" key="9">
    <source>
        <dbReference type="PIRSR" id="PIRSR000350-3"/>
    </source>
</evidence>
<feature type="binding site" evidence="9">
    <location>
        <position position="311"/>
    </location>
    <ligand>
        <name>FAD</name>
        <dbReference type="ChEBI" id="CHEBI:57692"/>
    </ligand>
</feature>
<dbReference type="PROSITE" id="PS00076">
    <property type="entry name" value="PYRIDINE_REDOX_1"/>
    <property type="match status" value="1"/>
</dbReference>
<evidence type="ECO:0000256" key="4">
    <source>
        <dbReference type="ARBA" id="ARBA00023002"/>
    </source>
</evidence>
<dbReference type="Gene3D" id="3.30.390.30">
    <property type="match status" value="1"/>
</dbReference>
<dbReference type="RefSeq" id="WP_134440856.1">
    <property type="nucleotide sequence ID" value="NZ_LXQC01000187.1"/>
</dbReference>
<dbReference type="Pfam" id="PF07992">
    <property type="entry name" value="Pyr_redox_2"/>
    <property type="match status" value="1"/>
</dbReference>
<dbReference type="InterPro" id="IPR050151">
    <property type="entry name" value="Class-I_Pyr_Nuc-Dis_Oxidored"/>
</dbReference>
<evidence type="ECO:0000256" key="5">
    <source>
        <dbReference type="ARBA" id="ARBA00023027"/>
    </source>
</evidence>
<dbReference type="Proteomes" id="UP000297713">
    <property type="component" value="Unassembled WGS sequence"/>
</dbReference>
<accession>A0A4Y8P7Z6</accession>
<dbReference type="SUPFAM" id="SSF51905">
    <property type="entry name" value="FAD/NAD(P)-binding domain"/>
    <property type="match status" value="1"/>
</dbReference>
<organism evidence="14 15">
    <name type="scientific">Methylacidiphilum caldifontis</name>
    <dbReference type="NCBI Taxonomy" id="2795386"/>
    <lineage>
        <taxon>Bacteria</taxon>
        <taxon>Pseudomonadati</taxon>
        <taxon>Verrucomicrobiota</taxon>
        <taxon>Methylacidiphilae</taxon>
        <taxon>Methylacidiphilales</taxon>
        <taxon>Methylacidiphilaceae</taxon>
        <taxon>Methylacidiphilum (ex Ratnadevi et al. 2023)</taxon>
    </lineage>
</organism>
<evidence type="ECO:0000256" key="8">
    <source>
        <dbReference type="PIRSR" id="PIRSR000350-2"/>
    </source>
</evidence>
<feature type="binding site" evidence="9">
    <location>
        <begin position="317"/>
        <end position="320"/>
    </location>
    <ligand>
        <name>FAD</name>
        <dbReference type="ChEBI" id="CHEBI:57692"/>
    </ligand>
</feature>
<protein>
    <submittedName>
        <fullName evidence="14">Dihydrolipoyl dehydrogenase</fullName>
    </submittedName>
</protein>
<dbReference type="GO" id="GO:0050660">
    <property type="term" value="F:flavin adenine dinucleotide binding"/>
    <property type="evidence" value="ECO:0007669"/>
    <property type="project" value="TreeGrafter"/>
</dbReference>
<dbReference type="InterPro" id="IPR004099">
    <property type="entry name" value="Pyr_nucl-diS_OxRdtase_dimer"/>
</dbReference>
<dbReference type="GO" id="GO:0006103">
    <property type="term" value="P:2-oxoglutarate metabolic process"/>
    <property type="evidence" value="ECO:0007669"/>
    <property type="project" value="TreeGrafter"/>
</dbReference>
<dbReference type="Gene3D" id="3.50.50.60">
    <property type="entry name" value="FAD/NAD(P)-binding domain"/>
    <property type="match status" value="2"/>
</dbReference>
<feature type="binding site" evidence="9">
    <location>
        <begin position="145"/>
        <end position="147"/>
    </location>
    <ligand>
        <name>FAD</name>
        <dbReference type="ChEBI" id="CHEBI:57692"/>
    </ligand>
</feature>
<evidence type="ECO:0000256" key="3">
    <source>
        <dbReference type="ARBA" id="ARBA00022827"/>
    </source>
</evidence>
<dbReference type="PANTHER" id="PTHR22912">
    <property type="entry name" value="DISULFIDE OXIDOREDUCTASE"/>
    <property type="match status" value="1"/>
</dbReference>
<keyword evidence="3 9" id="KW-0274">FAD</keyword>
<sequence>MASEISVDVAIIGAGGGGYPAAFFLDKSGFQVLMIDPIGNLGGNCLAEGCVPSKAVREASLVRAQAKKYSFFGLSGSVPSVDWKAILTYKDNVQTTRYTLHREEINNSSIKFYKGIGKIVDERKIEMITDNDHFYVFFKYLIIATGSCPKYLSIPGSHLAVSSHDLFKLSASVPFPSNPIIIGGGYIGIELASMLENLGAKPVILEFTDNLVSGLDRELSLFLAHRLKTRVQIEFGAKVECIKKEKEKFEVNYLKNNQHYSIESDLVIMAVGRECVSPEGIEKLGYATAKPLPVTNTLQLFDFPHIYAPGDVNGKSMLFHSAVLQSRVAAHNIAAGGQPLSRMDWKSVPYAVFTEPEIAGVGLTEEEALHLYGHNIEVVKYDYAVDSRAEILGETEGFIKLIFDGENKRLLGAHIAGIEASQLIAPLALAVRQRLDAEALAHVAFPHPMISEGINKAARTFSP</sequence>
<dbReference type="EMBL" id="LXQC01000187">
    <property type="protein sequence ID" value="TFE66204.1"/>
    <property type="molecule type" value="Genomic_DNA"/>
</dbReference>
<feature type="binding site" evidence="9">
    <location>
        <position position="54"/>
    </location>
    <ligand>
        <name>FAD</name>
        <dbReference type="ChEBI" id="CHEBI:57692"/>
    </ligand>
</feature>
<dbReference type="OrthoDB" id="178496at2"/>
<keyword evidence="4 11" id="KW-0560">Oxidoreductase</keyword>
<comment type="caution">
    <text evidence="14">The sequence shown here is derived from an EMBL/GenBank/DDBJ whole genome shotgun (WGS) entry which is preliminary data.</text>
</comment>
<feature type="binding site" evidence="9">
    <location>
        <position position="272"/>
    </location>
    <ligand>
        <name>NAD(+)</name>
        <dbReference type="ChEBI" id="CHEBI:57540"/>
    </ligand>
</feature>
<evidence type="ECO:0000259" key="12">
    <source>
        <dbReference type="Pfam" id="PF02852"/>
    </source>
</evidence>
<keyword evidence="2 11" id="KW-0285">Flavoprotein</keyword>
<comment type="similarity">
    <text evidence="1 11">Belongs to the class-I pyridine nucleotide-disulfide oxidoreductase family.</text>
</comment>
<dbReference type="AlphaFoldDB" id="A0A4Y8P7Z6"/>
<dbReference type="PRINTS" id="PR00411">
    <property type="entry name" value="PNDRDTASEI"/>
</dbReference>
<keyword evidence="15" id="KW-1185">Reference proteome</keyword>
<feature type="domain" description="FAD/NAD(P)-binding" evidence="13">
    <location>
        <begin position="8"/>
        <end position="325"/>
    </location>
</feature>
<comment type="cofactor">
    <cofactor evidence="9">
        <name>FAD</name>
        <dbReference type="ChEBI" id="CHEBI:57692"/>
    </cofactor>
    <text evidence="9">Binds 1 FAD per subunit.</text>
</comment>
<evidence type="ECO:0000259" key="13">
    <source>
        <dbReference type="Pfam" id="PF07992"/>
    </source>
</evidence>
<dbReference type="InterPro" id="IPR023753">
    <property type="entry name" value="FAD/NAD-binding_dom"/>
</dbReference>
<dbReference type="SUPFAM" id="SSF55424">
    <property type="entry name" value="FAD/NAD-linked reductases, dimerisation (C-terminal) domain"/>
    <property type="match status" value="1"/>
</dbReference>
<evidence type="ECO:0000256" key="2">
    <source>
        <dbReference type="ARBA" id="ARBA00022630"/>
    </source>
</evidence>
<evidence type="ECO:0000313" key="15">
    <source>
        <dbReference type="Proteomes" id="UP000297713"/>
    </source>
</evidence>
<name>A0A4Y8P7Z6_9BACT</name>
<dbReference type="PANTHER" id="PTHR22912:SF151">
    <property type="entry name" value="DIHYDROLIPOYL DEHYDROGENASE, MITOCHONDRIAL"/>
    <property type="match status" value="1"/>
</dbReference>
<dbReference type="Pfam" id="PF02852">
    <property type="entry name" value="Pyr_redox_dim"/>
    <property type="match status" value="1"/>
</dbReference>
<dbReference type="PIRSF" id="PIRSF000350">
    <property type="entry name" value="Mercury_reductase_MerA"/>
    <property type="match status" value="1"/>
</dbReference>
<dbReference type="GO" id="GO:0004148">
    <property type="term" value="F:dihydrolipoyl dehydrogenase (NADH) activity"/>
    <property type="evidence" value="ECO:0007669"/>
    <property type="project" value="TreeGrafter"/>
</dbReference>
<evidence type="ECO:0000256" key="6">
    <source>
        <dbReference type="ARBA" id="ARBA00023157"/>
    </source>
</evidence>
<evidence type="ECO:0000256" key="11">
    <source>
        <dbReference type="RuleBase" id="RU003691"/>
    </source>
</evidence>
<keyword evidence="5 9" id="KW-0520">NAD</keyword>
<feature type="binding site" evidence="9">
    <location>
        <position position="117"/>
    </location>
    <ligand>
        <name>FAD</name>
        <dbReference type="ChEBI" id="CHEBI:57692"/>
    </ligand>
</feature>